<evidence type="ECO:0000313" key="3">
    <source>
        <dbReference type="Proteomes" id="UP000230407"/>
    </source>
</evidence>
<keyword evidence="3" id="KW-1185">Reference proteome</keyword>
<dbReference type="Proteomes" id="UP000230407">
    <property type="component" value="Unassembled WGS sequence"/>
</dbReference>
<gene>
    <name evidence="2" type="ORF">CUT44_13800</name>
</gene>
<dbReference type="EMBL" id="PGGW01000047">
    <property type="protein sequence ID" value="PJE97219.1"/>
    <property type="molecule type" value="Genomic_DNA"/>
</dbReference>
<protein>
    <submittedName>
        <fullName evidence="2">Uncharacterized protein</fullName>
    </submittedName>
</protein>
<sequence>MSPVQQRAEASGYARVTQVGGNYAEHRHQYVRGWEHLHGVSVDEREMEIVQHAFVDTSVDGRPGRVAEAVGALRRFDQRRSVLVLLGEAGAGRRTAALRVLHGMGVPRERIRWLVPDWEQPRIEQIPATEKHGFILDLTDHGSLPESFYSGLSGYQKEAGEKEAVLVILATPEAWDPGHLASIPHVRLVRPAAAEVARAHLRCLAPDRVDWLSGTPLEELLAAATHAFDAARLAQLVADSESDDRDTIKEEFTGWKKHLQGWFEKRSSAEDLRERALLVAAALLEDVPASVVMEAADQLFKEVGGVLPPGGALAGRDLYQRLDTIEASQIGENISLEAKRHGLPGAVLTHVWQQRPQLRQALLEWASKISAPNGVAEQHLQCIAESLVRLSLLPDGATVRSVVSDWLDKGHARHRRLAVEILESMALHPATGAGVRKQLYDWAHQKNTSEARAAAVAEICAGRLGLKYPRVALTRLRLLASRSDGKAREAVASAVRTLAGRPEQRVLVLSEIIDWSSSADGTVRQAGASIFLALTDITDEDLLPLLVVGETPDDSASALGRQLFVRGWRAALLEPDVAEAALTSLAAWLDSSMLPDDTVLPVVAAVIRGHLGQQGVARLLVGSSDSTGLGRARRHKLVDQLIDTQSAPPSGLGAGREPAGEETRSAA</sequence>
<evidence type="ECO:0000313" key="2">
    <source>
        <dbReference type="EMBL" id="PJE97219.1"/>
    </source>
</evidence>
<organism evidence="2 3">
    <name type="scientific">Streptomyces carminius</name>
    <dbReference type="NCBI Taxonomy" id="2665496"/>
    <lineage>
        <taxon>Bacteria</taxon>
        <taxon>Bacillati</taxon>
        <taxon>Actinomycetota</taxon>
        <taxon>Actinomycetes</taxon>
        <taxon>Kitasatosporales</taxon>
        <taxon>Streptomycetaceae</taxon>
        <taxon>Streptomyces</taxon>
    </lineage>
</organism>
<feature type="compositionally biased region" description="Basic and acidic residues" evidence="1">
    <location>
        <begin position="658"/>
        <end position="667"/>
    </location>
</feature>
<dbReference type="AlphaFoldDB" id="A0A2M8LZ69"/>
<accession>A0A2M8LZ69</accession>
<evidence type="ECO:0000256" key="1">
    <source>
        <dbReference type="SAM" id="MobiDB-lite"/>
    </source>
</evidence>
<comment type="caution">
    <text evidence="2">The sequence shown here is derived from an EMBL/GenBank/DDBJ whole genome shotgun (WGS) entry which is preliminary data.</text>
</comment>
<name>A0A2M8LZ69_9ACTN</name>
<proteinExistence type="predicted"/>
<reference evidence="2 3" key="1">
    <citation type="submission" date="2017-11" db="EMBL/GenBank/DDBJ databases">
        <title>Streptomyces carmine sp. nov., a novel actinomycete isolated from Sophora alopecuroides in Xinjiang, China.</title>
        <authorList>
            <person name="Wang Y."/>
            <person name="Luo X."/>
            <person name="Wan C."/>
            <person name="Zhang L."/>
        </authorList>
    </citation>
    <scope>NUCLEOTIDE SEQUENCE [LARGE SCALE GENOMIC DNA]</scope>
    <source>
        <strain evidence="2 3">TRM SA0054</strain>
    </source>
</reference>
<feature type="region of interest" description="Disordered" evidence="1">
    <location>
        <begin position="643"/>
        <end position="667"/>
    </location>
</feature>